<accession>A0A502G440</accession>
<protein>
    <submittedName>
        <fullName evidence="1">Uncharacterized protein</fullName>
    </submittedName>
</protein>
<dbReference type="EMBL" id="RCZP01000011">
    <property type="protein sequence ID" value="TPG55986.1"/>
    <property type="molecule type" value="Genomic_DNA"/>
</dbReference>
<keyword evidence="2" id="KW-1185">Reference proteome</keyword>
<evidence type="ECO:0000313" key="1">
    <source>
        <dbReference type="EMBL" id="TPG55986.1"/>
    </source>
</evidence>
<reference evidence="1 2" key="1">
    <citation type="journal article" date="2019" name="Environ. Microbiol.">
        <title>Species interactions and distinct microbial communities in high Arctic permafrost affected cryosols are associated with the CH4 and CO2 gas fluxes.</title>
        <authorList>
            <person name="Altshuler I."/>
            <person name="Hamel J."/>
            <person name="Turney S."/>
            <person name="Magnuson E."/>
            <person name="Levesque R."/>
            <person name="Greer C."/>
            <person name="Whyte L.G."/>
        </authorList>
    </citation>
    <scope>NUCLEOTIDE SEQUENCE [LARGE SCALE GENOMIC DNA]</scope>
    <source>
        <strain evidence="1 2">S9.3B</strain>
    </source>
</reference>
<proteinExistence type="predicted"/>
<sequence>MMIAHNKGLTSTYNRFHDPDEQAPDILRLRELHHAMDRVVLRAYGWDDLVETAAPEFLTADTEPEHRYQERLFWPAPFRDEVLARLLALNAERAANERARGLAPAPNAEELDEV</sequence>
<dbReference type="AlphaFoldDB" id="A0A502G440"/>
<gene>
    <name evidence="1" type="ORF">EAH89_13710</name>
</gene>
<evidence type="ECO:0000313" key="2">
    <source>
        <dbReference type="Proteomes" id="UP000317078"/>
    </source>
</evidence>
<dbReference type="Proteomes" id="UP000317078">
    <property type="component" value="Unassembled WGS sequence"/>
</dbReference>
<comment type="caution">
    <text evidence="1">The sequence shown here is derived from an EMBL/GenBank/DDBJ whole genome shotgun (WGS) entry which is preliminary data.</text>
</comment>
<organism evidence="1 2">
    <name type="scientific">Muricoccus nepalensis</name>
    <dbReference type="NCBI Taxonomy" id="1854500"/>
    <lineage>
        <taxon>Bacteria</taxon>
        <taxon>Pseudomonadati</taxon>
        <taxon>Pseudomonadota</taxon>
        <taxon>Alphaproteobacteria</taxon>
        <taxon>Acetobacterales</taxon>
        <taxon>Roseomonadaceae</taxon>
        <taxon>Muricoccus</taxon>
    </lineage>
</organism>
<name>A0A502G440_9PROT</name>